<name>A0A2J6SP83_9HELO</name>
<proteinExistence type="inferred from homology"/>
<evidence type="ECO:0000259" key="4">
    <source>
        <dbReference type="Pfam" id="PF00135"/>
    </source>
</evidence>
<protein>
    <recommendedName>
        <fullName evidence="3">Carboxylic ester hydrolase</fullName>
        <ecNumber evidence="3">3.1.1.-</ecNumber>
    </recommendedName>
</protein>
<dbReference type="EMBL" id="KZ613899">
    <property type="protein sequence ID" value="PMD52594.1"/>
    <property type="molecule type" value="Genomic_DNA"/>
</dbReference>
<dbReference type="PROSITE" id="PS00122">
    <property type="entry name" value="CARBOXYLESTERASE_B_1"/>
    <property type="match status" value="1"/>
</dbReference>
<dbReference type="InterPro" id="IPR019826">
    <property type="entry name" value="Carboxylesterase_B_AS"/>
</dbReference>
<dbReference type="GeneID" id="36584019"/>
<dbReference type="Gene3D" id="3.40.50.1820">
    <property type="entry name" value="alpha/beta hydrolase"/>
    <property type="match status" value="1"/>
</dbReference>
<keyword evidence="6" id="KW-1185">Reference proteome</keyword>
<evidence type="ECO:0000313" key="5">
    <source>
        <dbReference type="EMBL" id="PMD52594.1"/>
    </source>
</evidence>
<evidence type="ECO:0000313" key="6">
    <source>
        <dbReference type="Proteomes" id="UP000235371"/>
    </source>
</evidence>
<dbReference type="RefSeq" id="XP_024729498.1">
    <property type="nucleotide sequence ID" value="XM_024875940.1"/>
</dbReference>
<feature type="domain" description="Carboxylesterase type B" evidence="4">
    <location>
        <begin position="38"/>
        <end position="503"/>
    </location>
</feature>
<dbReference type="AlphaFoldDB" id="A0A2J6SP83"/>
<sequence length="529" mass="57557">MFVPAIVLGLFFRLEKRTGAGNVTLTVDLGYSKYQGAYAANGVSQWFGIRYAAPPVGDLRFRAAADPLVNDTVQIADTHGPSCHFSPSASSNPNHSEDCLFLDVYAPTQNMTAILHPVFVYFQGGGFNSLSNQNLDGNSLISAGDHDIVIVTFNYRVGVQGFLTSQEVKANGDLNVGLLDQRKVLEWIQQYIHLFGGNPKHVTIGGDSAGGASVDLHLSAYGGRDDGLFHAAAAESQSFGALLTVNEAQYQYDGLVQRVGCSNDTDTLQCLRNTDIAVISKNNINIPTPGGAGGNPIFMWSPVIDETFIVDYTYNLYSQGKFVKVPSIFGDDTNEGTIWTPSSLNSSTAMDNFLKNQFVNLTQTDLEQINSYYPAVQQFPGKGAFWRAAANAYGEMRYTCPGIYISTTISTHGQPASYNYRWDVLSTRNAQNGLGVPHVSELSSIWGSSDPPGDALIPTIQAYWTSFIRTKNPNTYKLKSAPEWAKFDATGMERIHIPNDPTNVTIETVPGDQRARCAFLNSIGASINQ</sequence>
<accession>A0A2J6SP83</accession>
<gene>
    <name evidence="5" type="ORF">K444DRAFT_543107</name>
</gene>
<dbReference type="PROSITE" id="PS00941">
    <property type="entry name" value="CARBOXYLESTERASE_B_2"/>
    <property type="match status" value="1"/>
</dbReference>
<dbReference type="OrthoDB" id="408631at2759"/>
<dbReference type="InterPro" id="IPR050309">
    <property type="entry name" value="Type-B_Carboxylest/Lipase"/>
</dbReference>
<comment type="similarity">
    <text evidence="1 3">Belongs to the type-B carboxylesterase/lipase family.</text>
</comment>
<dbReference type="STRING" id="1095630.A0A2J6SP83"/>
<keyword evidence="2 3" id="KW-0378">Hydrolase</keyword>
<dbReference type="InterPro" id="IPR029058">
    <property type="entry name" value="AB_hydrolase_fold"/>
</dbReference>
<reference evidence="5 6" key="1">
    <citation type="submission" date="2016-04" db="EMBL/GenBank/DDBJ databases">
        <title>A degradative enzymes factory behind the ericoid mycorrhizal symbiosis.</title>
        <authorList>
            <consortium name="DOE Joint Genome Institute"/>
            <person name="Martino E."/>
            <person name="Morin E."/>
            <person name="Grelet G."/>
            <person name="Kuo A."/>
            <person name="Kohler A."/>
            <person name="Daghino S."/>
            <person name="Barry K."/>
            <person name="Choi C."/>
            <person name="Cichocki N."/>
            <person name="Clum A."/>
            <person name="Copeland A."/>
            <person name="Hainaut M."/>
            <person name="Haridas S."/>
            <person name="Labutti K."/>
            <person name="Lindquist E."/>
            <person name="Lipzen A."/>
            <person name="Khouja H.-R."/>
            <person name="Murat C."/>
            <person name="Ohm R."/>
            <person name="Olson A."/>
            <person name="Spatafora J."/>
            <person name="Veneault-Fourrey C."/>
            <person name="Henrissat B."/>
            <person name="Grigoriev I."/>
            <person name="Martin F."/>
            <person name="Perotto S."/>
        </authorList>
    </citation>
    <scope>NUCLEOTIDE SEQUENCE [LARGE SCALE GENOMIC DNA]</scope>
    <source>
        <strain evidence="5 6">E</strain>
    </source>
</reference>
<dbReference type="InterPro" id="IPR002018">
    <property type="entry name" value="CarbesteraseB"/>
</dbReference>
<dbReference type="InterPro" id="IPR019819">
    <property type="entry name" value="Carboxylesterase_B_CS"/>
</dbReference>
<evidence type="ECO:0000256" key="3">
    <source>
        <dbReference type="RuleBase" id="RU361235"/>
    </source>
</evidence>
<dbReference type="Proteomes" id="UP000235371">
    <property type="component" value="Unassembled WGS sequence"/>
</dbReference>
<dbReference type="GO" id="GO:0016787">
    <property type="term" value="F:hydrolase activity"/>
    <property type="evidence" value="ECO:0007669"/>
    <property type="project" value="UniProtKB-KW"/>
</dbReference>
<dbReference type="EC" id="3.1.1.-" evidence="3"/>
<dbReference type="SUPFAM" id="SSF53474">
    <property type="entry name" value="alpha/beta-Hydrolases"/>
    <property type="match status" value="1"/>
</dbReference>
<dbReference type="Pfam" id="PF00135">
    <property type="entry name" value="COesterase"/>
    <property type="match status" value="1"/>
</dbReference>
<dbReference type="InParanoid" id="A0A2J6SP83"/>
<dbReference type="PANTHER" id="PTHR11559">
    <property type="entry name" value="CARBOXYLESTERASE"/>
    <property type="match status" value="1"/>
</dbReference>
<evidence type="ECO:0000256" key="1">
    <source>
        <dbReference type="ARBA" id="ARBA00005964"/>
    </source>
</evidence>
<organism evidence="5 6">
    <name type="scientific">Hyaloscypha bicolor E</name>
    <dbReference type="NCBI Taxonomy" id="1095630"/>
    <lineage>
        <taxon>Eukaryota</taxon>
        <taxon>Fungi</taxon>
        <taxon>Dikarya</taxon>
        <taxon>Ascomycota</taxon>
        <taxon>Pezizomycotina</taxon>
        <taxon>Leotiomycetes</taxon>
        <taxon>Helotiales</taxon>
        <taxon>Hyaloscyphaceae</taxon>
        <taxon>Hyaloscypha</taxon>
        <taxon>Hyaloscypha bicolor</taxon>
    </lineage>
</organism>
<evidence type="ECO:0000256" key="2">
    <source>
        <dbReference type="ARBA" id="ARBA00022801"/>
    </source>
</evidence>